<dbReference type="PROSITE" id="PS51257">
    <property type="entry name" value="PROKAR_LIPOPROTEIN"/>
    <property type="match status" value="1"/>
</dbReference>
<dbReference type="PANTHER" id="PTHR35789">
    <property type="entry name" value="SPORE GERMINATION PROTEIN B3"/>
    <property type="match status" value="1"/>
</dbReference>
<evidence type="ECO:0000256" key="7">
    <source>
        <dbReference type="ARBA" id="ARBA00023288"/>
    </source>
</evidence>
<gene>
    <name evidence="11" type="ORF">AOX59_08125</name>
</gene>
<comment type="similarity">
    <text evidence="2">Belongs to the GerABKC lipoprotein family.</text>
</comment>
<organism evidence="11 12">
    <name type="scientific">Lentibacillus amyloliquefaciens</name>
    <dbReference type="NCBI Taxonomy" id="1472767"/>
    <lineage>
        <taxon>Bacteria</taxon>
        <taxon>Bacillati</taxon>
        <taxon>Bacillota</taxon>
        <taxon>Bacilli</taxon>
        <taxon>Bacillales</taxon>
        <taxon>Bacillaceae</taxon>
        <taxon>Lentibacillus</taxon>
    </lineage>
</organism>
<dbReference type="STRING" id="1472767.AOX59_08125"/>
<dbReference type="Gene3D" id="6.20.190.10">
    <property type="entry name" value="Nutrient germinant receptor protein C, domain 1"/>
    <property type="match status" value="1"/>
</dbReference>
<feature type="domain" description="Spore germination GerAC-like C-terminal" evidence="9">
    <location>
        <begin position="209"/>
        <end position="375"/>
    </location>
</feature>
<feature type="domain" description="Spore germination protein N-terminal" evidence="10">
    <location>
        <begin position="21"/>
        <end position="196"/>
    </location>
</feature>
<dbReference type="InterPro" id="IPR046953">
    <property type="entry name" value="Spore_GerAC-like_C"/>
</dbReference>
<evidence type="ECO:0000259" key="9">
    <source>
        <dbReference type="Pfam" id="PF05504"/>
    </source>
</evidence>
<evidence type="ECO:0000256" key="6">
    <source>
        <dbReference type="ARBA" id="ARBA00023139"/>
    </source>
</evidence>
<dbReference type="RefSeq" id="WP_068444408.1">
    <property type="nucleotide sequence ID" value="NZ_CP013862.1"/>
</dbReference>
<evidence type="ECO:0000256" key="1">
    <source>
        <dbReference type="ARBA" id="ARBA00004635"/>
    </source>
</evidence>
<dbReference type="PANTHER" id="PTHR35789:SF1">
    <property type="entry name" value="SPORE GERMINATION PROTEIN B3"/>
    <property type="match status" value="1"/>
</dbReference>
<reference evidence="11 12" key="1">
    <citation type="submission" date="2016-01" db="EMBL/GenBank/DDBJ databases">
        <title>Complete genome sequence of strain Lentibacillus amyloliquefaciens LAM0015T isolated from saline sediment.</title>
        <authorList>
            <person name="Wang J.-L."/>
            <person name="He M.-X."/>
        </authorList>
    </citation>
    <scope>NUCLEOTIDE SEQUENCE [LARGE SCALE GENOMIC DNA]</scope>
    <source>
        <strain evidence="11 12">LAM0015</strain>
    </source>
</reference>
<dbReference type="NCBIfam" id="TIGR02887">
    <property type="entry name" value="spore_ger_x_C"/>
    <property type="match status" value="1"/>
</dbReference>
<dbReference type="EMBL" id="CP013862">
    <property type="protein sequence ID" value="ALX48580.1"/>
    <property type="molecule type" value="Genomic_DNA"/>
</dbReference>
<dbReference type="GO" id="GO:0009847">
    <property type="term" value="P:spore germination"/>
    <property type="evidence" value="ECO:0007669"/>
    <property type="project" value="InterPro"/>
</dbReference>
<keyword evidence="6" id="KW-0564">Palmitate</keyword>
<evidence type="ECO:0000256" key="3">
    <source>
        <dbReference type="ARBA" id="ARBA00022544"/>
    </source>
</evidence>
<keyword evidence="7" id="KW-0449">Lipoprotein</keyword>
<evidence type="ECO:0000313" key="12">
    <source>
        <dbReference type="Proteomes" id="UP000050331"/>
    </source>
</evidence>
<dbReference type="AlphaFoldDB" id="A0A0U4FLH7"/>
<proteinExistence type="inferred from homology"/>
<evidence type="ECO:0000256" key="8">
    <source>
        <dbReference type="SAM" id="MobiDB-lite"/>
    </source>
</evidence>
<dbReference type="Gene3D" id="3.30.300.210">
    <property type="entry name" value="Nutrient germinant receptor protein C, domain 3"/>
    <property type="match status" value="1"/>
</dbReference>
<dbReference type="InterPro" id="IPR008844">
    <property type="entry name" value="Spore_GerAC-like"/>
</dbReference>
<dbReference type="KEGG" id="lao:AOX59_08125"/>
<keyword evidence="4" id="KW-0732">Signal</keyword>
<keyword evidence="3" id="KW-0309">Germination</keyword>
<dbReference type="InterPro" id="IPR038501">
    <property type="entry name" value="Spore_GerAC_C_sf"/>
</dbReference>
<keyword evidence="5" id="KW-0472">Membrane</keyword>
<comment type="subcellular location">
    <subcellularLocation>
        <location evidence="1">Membrane</location>
        <topology evidence="1">Lipid-anchor</topology>
    </subcellularLocation>
</comment>
<dbReference type="Proteomes" id="UP000050331">
    <property type="component" value="Chromosome"/>
</dbReference>
<evidence type="ECO:0000259" key="10">
    <source>
        <dbReference type="Pfam" id="PF25198"/>
    </source>
</evidence>
<name>A0A0U4FLH7_9BACI</name>
<sequence>MKQLSIIPVCLLMLLLAGCWDRTEVNDLAIVVGLGLHKMEDEQVELSLQLVNPSSMASGVGGGGGQQGTGELTTVEKEIGKTTFDARSKLQEKLSRNIFSGHNRVVFISEKMAEKGIRKHIDFLSRHPKPRLRSYVFVTKGAPADFFKVMPDLESSSAETARELANLEVGMSVHVKDLVQMTSDESENAALPILEIEEEPPNTQGLRVSGTAVFKDGKMVGQLDDSLTRGILWLRDEINDAAVTVKPEGTEGYISFNIFDSKTKLIPKVENGNWTMTVNINSVDDAVENETKLNLGNPDTINKLEKQLEDRIEKRIRTALEHVQKDMQADILKFGEVFHRHYPDQWAKVKDNWNEETFPEVTVELNSDVKIKRPGRSTSPPTVPDDEVINE</sequence>
<feature type="region of interest" description="Disordered" evidence="8">
    <location>
        <begin position="371"/>
        <end position="391"/>
    </location>
</feature>
<dbReference type="InterPro" id="IPR057336">
    <property type="entry name" value="GerAC_N"/>
</dbReference>
<evidence type="ECO:0000256" key="4">
    <source>
        <dbReference type="ARBA" id="ARBA00022729"/>
    </source>
</evidence>
<dbReference type="Pfam" id="PF25198">
    <property type="entry name" value="Spore_GerAC_N"/>
    <property type="match status" value="1"/>
</dbReference>
<dbReference type="GO" id="GO:0016020">
    <property type="term" value="C:membrane"/>
    <property type="evidence" value="ECO:0007669"/>
    <property type="project" value="UniProtKB-SubCell"/>
</dbReference>
<protein>
    <submittedName>
        <fullName evidence="11">Uncharacterized protein</fullName>
    </submittedName>
</protein>
<keyword evidence="12" id="KW-1185">Reference proteome</keyword>
<evidence type="ECO:0000256" key="2">
    <source>
        <dbReference type="ARBA" id="ARBA00007886"/>
    </source>
</evidence>
<dbReference type="Pfam" id="PF05504">
    <property type="entry name" value="Spore_GerAC"/>
    <property type="match status" value="1"/>
</dbReference>
<evidence type="ECO:0000256" key="5">
    <source>
        <dbReference type="ARBA" id="ARBA00023136"/>
    </source>
</evidence>
<accession>A0A0U4FLH7</accession>
<evidence type="ECO:0000313" key="11">
    <source>
        <dbReference type="EMBL" id="ALX48580.1"/>
    </source>
</evidence>